<dbReference type="GO" id="GO:0016491">
    <property type="term" value="F:oxidoreductase activity"/>
    <property type="evidence" value="ECO:0007669"/>
    <property type="project" value="InterPro"/>
</dbReference>
<dbReference type="Pfam" id="PF01493">
    <property type="entry name" value="GXGXG"/>
    <property type="match status" value="1"/>
</dbReference>
<dbReference type="Gene3D" id="2.160.20.60">
    <property type="entry name" value="Glutamate synthase, alpha subunit, C-terminal domain"/>
    <property type="match status" value="1"/>
</dbReference>
<dbReference type="InterPro" id="IPR035710">
    <property type="entry name" value="Archaeal_gltB"/>
</dbReference>
<name>A0A832YTT2_9EURY</name>
<reference evidence="2" key="1">
    <citation type="journal article" date="2020" name="ISME J.">
        <title>Gammaproteobacteria mediating utilization of methyl-, sulfur- and petroleum organic compounds in deep ocean hydrothermal plumes.</title>
        <authorList>
            <person name="Zhou Z."/>
            <person name="Liu Y."/>
            <person name="Pan J."/>
            <person name="Cron B.R."/>
            <person name="Toner B.M."/>
            <person name="Anantharaman K."/>
            <person name="Breier J.A."/>
            <person name="Dick G.J."/>
            <person name="Li M."/>
        </authorList>
    </citation>
    <scope>NUCLEOTIDE SEQUENCE</scope>
    <source>
        <strain evidence="2">SZUA-1385</strain>
    </source>
</reference>
<dbReference type="EMBL" id="DQSV01000077">
    <property type="protein sequence ID" value="HIP17438.1"/>
    <property type="molecule type" value="Genomic_DNA"/>
</dbReference>
<protein>
    <recommendedName>
        <fullName evidence="1">Glutamate synthase alpha subunit C-terminal domain-containing protein</fullName>
    </recommendedName>
</protein>
<feature type="domain" description="Glutamate synthase alpha subunit C-terminal" evidence="1">
    <location>
        <begin position="30"/>
        <end position="213"/>
    </location>
</feature>
<dbReference type="InterPro" id="IPR012061">
    <property type="entry name" value="Glu_synth_lsu_3"/>
</dbReference>
<dbReference type="AlphaFoldDB" id="A0A832YTT2"/>
<dbReference type="CDD" id="cd00981">
    <property type="entry name" value="arch_gltB"/>
    <property type="match status" value="1"/>
</dbReference>
<evidence type="ECO:0000313" key="3">
    <source>
        <dbReference type="Proteomes" id="UP000605144"/>
    </source>
</evidence>
<dbReference type="PANTHER" id="PTHR39673">
    <property type="entry name" value="TUNGSTEN FORMYLMETHANOFURAN DEHYDROGENASE, SUBUNIT C (FWDC)"/>
    <property type="match status" value="1"/>
</dbReference>
<sequence>MSKNGEEEKREVIIDAKDMGYRELNEKIHEVIDKNPKLKKIILKNVLGQRFIGNGIEKEDLTIEIYGVPGGDLGMFMSGPTIIVYGNTDHAPGNTMDDGTIIIHGNGGDVTGHSMRGGRIFVRDNVGYRSGIHMKEYMDKFPVLVIGGTAKDFLGEYMAGGLILVLNIDSEGDDLGKIKGKMIGTGIHGGTIYIRGEIDNSQLGVAADIKEFTEEDRKKIKIYIEKFCSIFNLGDEVKKKLIESQYTKIAPISKRPFGRLYTQDLR</sequence>
<dbReference type="PIRSF" id="PIRSF006519">
    <property type="entry name" value="GOGAT_dom3"/>
    <property type="match status" value="1"/>
</dbReference>
<dbReference type="Proteomes" id="UP000605144">
    <property type="component" value="Unassembled WGS sequence"/>
</dbReference>
<dbReference type="InterPro" id="IPR002489">
    <property type="entry name" value="Glu_synth_asu_C"/>
</dbReference>
<dbReference type="InterPro" id="IPR036485">
    <property type="entry name" value="Glu_synth_asu_C_sf"/>
</dbReference>
<dbReference type="PANTHER" id="PTHR39673:SF8">
    <property type="entry name" value="GLUTAMATE SYNTHASE ALPHA SUBUNIT C-TERMINAL DOMAIN-CONTAINING PROTEIN"/>
    <property type="match status" value="1"/>
</dbReference>
<comment type="caution">
    <text evidence="2">The sequence shown here is derived from an EMBL/GenBank/DDBJ whole genome shotgun (WGS) entry which is preliminary data.</text>
</comment>
<evidence type="ECO:0000259" key="1">
    <source>
        <dbReference type="Pfam" id="PF01493"/>
    </source>
</evidence>
<dbReference type="SUPFAM" id="SSF69336">
    <property type="entry name" value="Alpha subunit of glutamate synthase, C-terminal domain"/>
    <property type="match status" value="1"/>
</dbReference>
<accession>A0A832YTT2</accession>
<evidence type="ECO:0000313" key="2">
    <source>
        <dbReference type="EMBL" id="HIP17438.1"/>
    </source>
</evidence>
<proteinExistence type="predicted"/>
<gene>
    <name evidence="2" type="ORF">EYG76_03955</name>
</gene>
<organism evidence="2 3">
    <name type="scientific">Methanothermococcus okinawensis</name>
    <dbReference type="NCBI Taxonomy" id="155863"/>
    <lineage>
        <taxon>Archaea</taxon>
        <taxon>Methanobacteriati</taxon>
        <taxon>Methanobacteriota</taxon>
        <taxon>Methanomada group</taxon>
        <taxon>Methanococci</taxon>
        <taxon>Methanococcales</taxon>
        <taxon>Methanococcaceae</taxon>
        <taxon>Methanothermococcus</taxon>
    </lineage>
</organism>